<feature type="domain" description="Aminoglycoside phosphotransferase" evidence="1">
    <location>
        <begin position="40"/>
        <end position="247"/>
    </location>
</feature>
<dbReference type="EC" id="2.7.1.39" evidence="2"/>
<keyword evidence="2" id="KW-0418">Kinase</keyword>
<evidence type="ECO:0000313" key="3">
    <source>
        <dbReference type="Proteomes" id="UP001238163"/>
    </source>
</evidence>
<keyword evidence="2" id="KW-0808">Transferase</keyword>
<sequence length="325" mass="36996">MSTTHAATACNDIEYAQLLRQWDLELARPRPDIVLAGSPDRSQARLAVEDTDGDLYLLERVFPAKLAARREQAKLLQKLDDLDQPVHPWLSTTSDDCFAYGQDGAAWQLRDYVQGIPLPRPAYASDAWRGECLGGFLAVLHQANKEASLPFTTPFDLPRYAANLVKSYQRNRPELAKDLAPICQELEGFWQDYHKIPLTFCHGDYHPLNIIWGENAINSVIDWEFMGTKAECYDAANMIGCVGMDDPAHLTGPLVMTMLGVLCSHRVWSSASWEMLPEFVATLRFAWLREWVVHEPLATVCQELDLIWLILDNRDLLRKRWQNAE</sequence>
<keyword evidence="3" id="KW-1185">Reference proteome</keyword>
<dbReference type="Proteomes" id="UP001238163">
    <property type="component" value="Unassembled WGS sequence"/>
</dbReference>
<dbReference type="RefSeq" id="WP_307261537.1">
    <property type="nucleotide sequence ID" value="NZ_JAUSVL010000001.1"/>
</dbReference>
<dbReference type="InterPro" id="IPR011009">
    <property type="entry name" value="Kinase-like_dom_sf"/>
</dbReference>
<dbReference type="Pfam" id="PF01636">
    <property type="entry name" value="APH"/>
    <property type="match status" value="1"/>
</dbReference>
<dbReference type="SUPFAM" id="SSF56112">
    <property type="entry name" value="Protein kinase-like (PK-like)"/>
    <property type="match status" value="1"/>
</dbReference>
<dbReference type="EMBL" id="JAUSVL010000001">
    <property type="protein sequence ID" value="MDQ0290118.1"/>
    <property type="molecule type" value="Genomic_DNA"/>
</dbReference>
<dbReference type="InterPro" id="IPR002575">
    <property type="entry name" value="Aminoglycoside_PTrfase"/>
</dbReference>
<evidence type="ECO:0000259" key="1">
    <source>
        <dbReference type="Pfam" id="PF01636"/>
    </source>
</evidence>
<gene>
    <name evidence="2" type="ORF">J3R75_002225</name>
</gene>
<proteinExistence type="predicted"/>
<reference evidence="2" key="1">
    <citation type="submission" date="2023-07" db="EMBL/GenBank/DDBJ databases">
        <title>Genomic Encyclopedia of Type Strains, Phase IV (KMG-IV): sequencing the most valuable type-strain genomes for metagenomic binning, comparative biology and taxonomic classification.</title>
        <authorList>
            <person name="Goeker M."/>
        </authorList>
    </citation>
    <scope>NUCLEOTIDE SEQUENCE</scope>
    <source>
        <strain evidence="2">DSM 24202</strain>
    </source>
</reference>
<evidence type="ECO:0000313" key="2">
    <source>
        <dbReference type="EMBL" id="MDQ0290118.1"/>
    </source>
</evidence>
<accession>A0AAE3VGL7</accession>
<dbReference type="GO" id="GO:0004413">
    <property type="term" value="F:homoserine kinase activity"/>
    <property type="evidence" value="ECO:0007669"/>
    <property type="project" value="UniProtKB-EC"/>
</dbReference>
<dbReference type="AlphaFoldDB" id="A0AAE3VGL7"/>
<name>A0AAE3VGL7_9BACT</name>
<protein>
    <submittedName>
        <fullName evidence="2">Homoserine kinase type II</fullName>
        <ecNumber evidence="2">2.7.1.39</ecNumber>
    </submittedName>
</protein>
<comment type="caution">
    <text evidence="2">The sequence shown here is derived from an EMBL/GenBank/DDBJ whole genome shotgun (WGS) entry which is preliminary data.</text>
</comment>
<dbReference type="Gene3D" id="3.90.1200.10">
    <property type="match status" value="1"/>
</dbReference>
<organism evidence="2 3">
    <name type="scientific">Oligosphaera ethanolica</name>
    <dbReference type="NCBI Taxonomy" id="760260"/>
    <lineage>
        <taxon>Bacteria</taxon>
        <taxon>Pseudomonadati</taxon>
        <taxon>Lentisphaerota</taxon>
        <taxon>Oligosphaeria</taxon>
        <taxon>Oligosphaerales</taxon>
        <taxon>Oligosphaeraceae</taxon>
        <taxon>Oligosphaera</taxon>
    </lineage>
</organism>